<comment type="caution">
    <text evidence="3">The sequence shown here is derived from an EMBL/GenBank/DDBJ whole genome shotgun (WGS) entry which is preliminary data.</text>
</comment>
<dbReference type="RefSeq" id="WP_394484367.1">
    <property type="nucleotide sequence ID" value="NZ_JBIGHV010000013.1"/>
</dbReference>
<dbReference type="EMBL" id="JBIGHV010000013">
    <property type="protein sequence ID" value="MFG6433544.1"/>
    <property type="molecule type" value="Genomic_DNA"/>
</dbReference>
<dbReference type="Proteomes" id="UP001606210">
    <property type="component" value="Unassembled WGS sequence"/>
</dbReference>
<keyword evidence="1" id="KW-0472">Membrane</keyword>
<name>A0ABW7FAE9_9BURK</name>
<keyword evidence="4" id="KW-1185">Reference proteome</keyword>
<evidence type="ECO:0008006" key="5">
    <source>
        <dbReference type="Google" id="ProtNLM"/>
    </source>
</evidence>
<evidence type="ECO:0000256" key="2">
    <source>
        <dbReference type="SAM" id="SignalP"/>
    </source>
</evidence>
<gene>
    <name evidence="3" type="ORF">ACG00Y_26790</name>
</gene>
<feature type="chain" id="PRO_5045065697" description="Peptidoglycan binding-like domain-containing protein" evidence="2">
    <location>
        <begin position="27"/>
        <end position="565"/>
    </location>
</feature>
<proteinExistence type="predicted"/>
<keyword evidence="1" id="KW-0812">Transmembrane</keyword>
<protein>
    <recommendedName>
        <fullName evidence="5">Peptidoglycan binding-like domain-containing protein</fullName>
    </recommendedName>
</protein>
<keyword evidence="2" id="KW-0732">Signal</keyword>
<accession>A0ABW7FAE9</accession>
<sequence length="565" mass="60185">MTTSTPALRLLLAAALLCVALPAAHAAPDPCAPSVTLAKDQALTMAVDMTGARAWLEGRLERPLVLPASALGGAADADRLAANTLVNGVALGRGLLRDDQATLRAEAGAGPVVLAVQDRRFTALVDNGVARDADGRPLPASPNLEGLSDIEIGAGAVLERKPNGQVAVQPGAVLTWRDPQGTQPLKFFLERPARFAEIVPAATAQVVRISPALVPHGGKLDLALETDRLGPNDAPPVFCLQVGSRKMPLTGRFSKQEGKALHFELRVEGDEMQRLLEDSDWLSRIRGVPASMRTIVNQGGRPVLDAEATLHLSSWKWSTAVGLGAVLALLVICMVCMRAGPARAVAELIEHESGRLSLSNLQFLLWTVAAFFALVFTWLSTDTLLSLTPVLGLLGIAGTSSVLARGVERGAPDPTPVPASERLSWRTLLVGSDGRVELLRFQMLAFTLFAWCYSLYSIIKSNGFPQLPDSLYWLMGISNATYVSAKVPDMMAANRQAAENPAPATPPADALPADQVRRLQNKLGVAQTGVLDEATRTAVAHYKQQNDFYPADGKVLPVLLKHLGV</sequence>
<feature type="signal peptide" evidence="2">
    <location>
        <begin position="1"/>
        <end position="26"/>
    </location>
</feature>
<feature type="transmembrane region" description="Helical" evidence="1">
    <location>
        <begin position="317"/>
        <end position="337"/>
    </location>
</feature>
<evidence type="ECO:0000313" key="3">
    <source>
        <dbReference type="EMBL" id="MFG6433544.1"/>
    </source>
</evidence>
<evidence type="ECO:0000313" key="4">
    <source>
        <dbReference type="Proteomes" id="UP001606210"/>
    </source>
</evidence>
<feature type="transmembrane region" description="Helical" evidence="1">
    <location>
        <begin position="358"/>
        <end position="378"/>
    </location>
</feature>
<organism evidence="3 4">
    <name type="scientific">Pelomonas parva</name>
    <dbReference type="NCBI Taxonomy" id="3299032"/>
    <lineage>
        <taxon>Bacteria</taxon>
        <taxon>Pseudomonadati</taxon>
        <taxon>Pseudomonadota</taxon>
        <taxon>Betaproteobacteria</taxon>
        <taxon>Burkholderiales</taxon>
        <taxon>Sphaerotilaceae</taxon>
        <taxon>Roseateles</taxon>
    </lineage>
</organism>
<keyword evidence="1" id="KW-1133">Transmembrane helix</keyword>
<reference evidence="3 4" key="1">
    <citation type="submission" date="2024-08" db="EMBL/GenBank/DDBJ databases">
        <authorList>
            <person name="Lu H."/>
        </authorList>
    </citation>
    <scope>NUCLEOTIDE SEQUENCE [LARGE SCALE GENOMIC DNA]</scope>
    <source>
        <strain evidence="3 4">LYH14W</strain>
    </source>
</reference>
<evidence type="ECO:0000256" key="1">
    <source>
        <dbReference type="SAM" id="Phobius"/>
    </source>
</evidence>